<sequence length="44" mass="4931">MNEFKKEVQSPTNDVIDSGKGFITSFLFFMVIFFIGTLVNVLVG</sequence>
<keyword evidence="1" id="KW-0472">Membrane</keyword>
<keyword evidence="1" id="KW-0812">Transmembrane</keyword>
<dbReference type="Proteomes" id="UP000030528">
    <property type="component" value="Unassembled WGS sequence"/>
</dbReference>
<feature type="transmembrane region" description="Helical" evidence="1">
    <location>
        <begin position="21"/>
        <end position="43"/>
    </location>
</feature>
<keyword evidence="3" id="KW-1185">Reference proteome</keyword>
<dbReference type="RefSeq" id="WP_026802141.1">
    <property type="nucleotide sequence ID" value="NZ_AVPE01000002.1"/>
</dbReference>
<gene>
    <name evidence="2" type="ORF">N781_11075</name>
</gene>
<dbReference type="Pfam" id="PF14141">
    <property type="entry name" value="YqzM"/>
    <property type="match status" value="1"/>
</dbReference>
<dbReference type="AlphaFoldDB" id="A0A0A5ICK7"/>
<comment type="caution">
    <text evidence="2">The sequence shown here is derived from an EMBL/GenBank/DDBJ whole genome shotgun (WGS) entry which is preliminary data.</text>
</comment>
<keyword evidence="1" id="KW-1133">Transmembrane helix</keyword>
<evidence type="ECO:0000313" key="2">
    <source>
        <dbReference type="EMBL" id="KGX93562.1"/>
    </source>
</evidence>
<dbReference type="EMBL" id="AVPE01000002">
    <property type="protein sequence ID" value="KGX93562.1"/>
    <property type="molecule type" value="Genomic_DNA"/>
</dbReference>
<protein>
    <submittedName>
        <fullName evidence="2">Membrane protein</fullName>
    </submittedName>
</protein>
<reference evidence="2 3" key="1">
    <citation type="submission" date="2013-08" db="EMBL/GenBank/DDBJ databases">
        <authorList>
            <person name="Huang J."/>
            <person name="Wang G."/>
        </authorList>
    </citation>
    <scope>NUCLEOTIDE SEQUENCE [LARGE SCALE GENOMIC DNA]</scope>
    <source>
        <strain evidence="2 3">JSM 076056</strain>
    </source>
</reference>
<evidence type="ECO:0000256" key="1">
    <source>
        <dbReference type="SAM" id="Phobius"/>
    </source>
</evidence>
<evidence type="ECO:0000313" key="3">
    <source>
        <dbReference type="Proteomes" id="UP000030528"/>
    </source>
</evidence>
<dbReference type="InterPro" id="IPR025416">
    <property type="entry name" value="YqzM"/>
</dbReference>
<dbReference type="OrthoDB" id="2679928at2"/>
<dbReference type="eggNOG" id="ENOG5032PWB">
    <property type="taxonomic scope" value="Bacteria"/>
</dbReference>
<name>A0A0A5ICK7_9BACI</name>
<organism evidence="2 3">
    <name type="scientific">Pontibacillus halophilus JSM 076056 = DSM 19796</name>
    <dbReference type="NCBI Taxonomy" id="1385510"/>
    <lineage>
        <taxon>Bacteria</taxon>
        <taxon>Bacillati</taxon>
        <taxon>Bacillota</taxon>
        <taxon>Bacilli</taxon>
        <taxon>Bacillales</taxon>
        <taxon>Bacillaceae</taxon>
        <taxon>Pontibacillus</taxon>
    </lineage>
</organism>
<accession>A0A0A5ICK7</accession>
<proteinExistence type="predicted"/>